<dbReference type="PANTHER" id="PTHR34923:SF1">
    <property type="entry name" value="SMALL INTEGRAL MEMBRANE PROTEIN 20"/>
    <property type="match status" value="1"/>
</dbReference>
<keyword evidence="2" id="KW-1185">Reference proteome</keyword>
<dbReference type="InterPro" id="IPR027917">
    <property type="entry name" value="MITRAC7/Phoenixin"/>
</dbReference>
<sequence>MTLYRNPSVWSRYRRILGVAGFAAVMTVVLYPICIRPLMNADDYKKLQAKNRTYYTKENVPPDVFKGENEESGRTK</sequence>
<keyword evidence="1" id="KW-0472">Membrane</keyword>
<reference evidence="3" key="1">
    <citation type="submission" date="2025-08" db="UniProtKB">
        <authorList>
            <consortium name="RefSeq"/>
        </authorList>
    </citation>
    <scope>IDENTIFICATION</scope>
</reference>
<evidence type="ECO:0000313" key="3">
    <source>
        <dbReference type="RefSeq" id="XP_072857213.1"/>
    </source>
</evidence>
<keyword evidence="1" id="KW-1133">Transmembrane helix</keyword>
<keyword evidence="1" id="KW-0812">Transmembrane</keyword>
<feature type="transmembrane region" description="Helical" evidence="1">
    <location>
        <begin position="16"/>
        <end position="35"/>
    </location>
</feature>
<dbReference type="Proteomes" id="UP001652642">
    <property type="component" value="Chromosome 5"/>
</dbReference>
<dbReference type="Pfam" id="PF15061">
    <property type="entry name" value="MITRAC7_Phoenixin"/>
    <property type="match status" value="1"/>
</dbReference>
<dbReference type="PANTHER" id="PTHR34923">
    <property type="entry name" value="SMALL INTEGRAL MEMBRANE PROTEIN 20"/>
    <property type="match status" value="1"/>
</dbReference>
<evidence type="ECO:0000256" key="1">
    <source>
        <dbReference type="SAM" id="Phobius"/>
    </source>
</evidence>
<evidence type="ECO:0000313" key="2">
    <source>
        <dbReference type="Proteomes" id="UP001652642"/>
    </source>
</evidence>
<organism evidence="2 3">
    <name type="scientific">Pogona vitticeps</name>
    <name type="common">central bearded dragon</name>
    <dbReference type="NCBI Taxonomy" id="103695"/>
    <lineage>
        <taxon>Eukaryota</taxon>
        <taxon>Metazoa</taxon>
        <taxon>Chordata</taxon>
        <taxon>Craniata</taxon>
        <taxon>Vertebrata</taxon>
        <taxon>Euteleostomi</taxon>
        <taxon>Lepidosauria</taxon>
        <taxon>Squamata</taxon>
        <taxon>Bifurcata</taxon>
        <taxon>Unidentata</taxon>
        <taxon>Episquamata</taxon>
        <taxon>Toxicofera</taxon>
        <taxon>Iguania</taxon>
        <taxon>Acrodonta</taxon>
        <taxon>Agamidae</taxon>
        <taxon>Amphibolurinae</taxon>
        <taxon>Pogona</taxon>
    </lineage>
</organism>
<name>A0ABM5GHS6_9SAUR</name>
<dbReference type="RefSeq" id="XP_072857213.1">
    <property type="nucleotide sequence ID" value="XM_073001112.1"/>
</dbReference>
<gene>
    <name evidence="3" type="primary">SMIM20</name>
</gene>
<proteinExistence type="predicted"/>
<dbReference type="GeneID" id="140707488"/>
<accession>A0ABM5GHS6</accession>
<protein>
    <submittedName>
        <fullName evidence="3">Small integral membrane protein 20</fullName>
    </submittedName>
</protein>